<proteinExistence type="predicted"/>
<accession>A0A8T0J1K5</accession>
<evidence type="ECO:0000256" key="1">
    <source>
        <dbReference type="SAM" id="MobiDB-lite"/>
    </source>
</evidence>
<feature type="region of interest" description="Disordered" evidence="1">
    <location>
        <begin position="1"/>
        <end position="43"/>
    </location>
</feature>
<feature type="compositionally biased region" description="Polar residues" evidence="1">
    <location>
        <begin position="32"/>
        <end position="43"/>
    </location>
</feature>
<dbReference type="Proteomes" id="UP000822688">
    <property type="component" value="Chromosome 2"/>
</dbReference>
<feature type="compositionally biased region" description="Basic and acidic residues" evidence="1">
    <location>
        <begin position="18"/>
        <end position="31"/>
    </location>
</feature>
<organism evidence="2 3">
    <name type="scientific">Ceratodon purpureus</name>
    <name type="common">Fire moss</name>
    <name type="synonym">Dicranum purpureum</name>
    <dbReference type="NCBI Taxonomy" id="3225"/>
    <lineage>
        <taxon>Eukaryota</taxon>
        <taxon>Viridiplantae</taxon>
        <taxon>Streptophyta</taxon>
        <taxon>Embryophyta</taxon>
        <taxon>Bryophyta</taxon>
        <taxon>Bryophytina</taxon>
        <taxon>Bryopsida</taxon>
        <taxon>Dicranidae</taxon>
        <taxon>Pseudoditrichales</taxon>
        <taxon>Ditrichaceae</taxon>
        <taxon>Ceratodon</taxon>
    </lineage>
</organism>
<comment type="caution">
    <text evidence="2">The sequence shown here is derived from an EMBL/GenBank/DDBJ whole genome shotgun (WGS) entry which is preliminary data.</text>
</comment>
<keyword evidence="3" id="KW-1185">Reference proteome</keyword>
<name>A0A8T0J1K5_CERPU</name>
<dbReference type="AlphaFoldDB" id="A0A8T0J1K5"/>
<protein>
    <submittedName>
        <fullName evidence="2">Uncharacterized protein</fullName>
    </submittedName>
</protein>
<dbReference type="EMBL" id="CM026422">
    <property type="protein sequence ID" value="KAG0588848.1"/>
    <property type="molecule type" value="Genomic_DNA"/>
</dbReference>
<sequence>MGPKHVTKRVALAGSSRSDGKRKWREPRNRDVTTGSRAASSSCRSDYMGVRNRGFAVEIKRWYEGRLDFYKDVKMSEGEAAMVHDLARLYLDINWERLNIETLVFRMQEEDPALTGFGEAVHIGKEFLISFVEKHPIAQVESCTPKERVDSMKEAIIALAPEAFKGLKKEIADKLSRAGCYRKETEEFFPAVEYNDLLEDLKVSDLEC</sequence>
<reference evidence="2" key="1">
    <citation type="submission" date="2020-06" db="EMBL/GenBank/DDBJ databases">
        <title>WGS assembly of Ceratodon purpureus strain R40.</title>
        <authorList>
            <person name="Carey S.B."/>
            <person name="Jenkins J."/>
            <person name="Shu S."/>
            <person name="Lovell J.T."/>
            <person name="Sreedasyam A."/>
            <person name="Maumus F."/>
            <person name="Tiley G.P."/>
            <person name="Fernandez-Pozo N."/>
            <person name="Barry K."/>
            <person name="Chen C."/>
            <person name="Wang M."/>
            <person name="Lipzen A."/>
            <person name="Daum C."/>
            <person name="Saski C.A."/>
            <person name="Payton A.C."/>
            <person name="Mcbreen J.C."/>
            <person name="Conrad R.E."/>
            <person name="Kollar L.M."/>
            <person name="Olsson S."/>
            <person name="Huttunen S."/>
            <person name="Landis J.B."/>
            <person name="Wickett N.J."/>
            <person name="Johnson M.G."/>
            <person name="Rensing S.A."/>
            <person name="Grimwood J."/>
            <person name="Schmutz J."/>
            <person name="Mcdaniel S.F."/>
        </authorList>
    </citation>
    <scope>NUCLEOTIDE SEQUENCE</scope>
    <source>
        <strain evidence="2">R40</strain>
    </source>
</reference>
<gene>
    <name evidence="2" type="ORF">KC19_2G274100</name>
</gene>
<evidence type="ECO:0000313" key="3">
    <source>
        <dbReference type="Proteomes" id="UP000822688"/>
    </source>
</evidence>
<evidence type="ECO:0000313" key="2">
    <source>
        <dbReference type="EMBL" id="KAG0588848.1"/>
    </source>
</evidence>